<dbReference type="GO" id="GO:0007165">
    <property type="term" value="P:signal transduction"/>
    <property type="evidence" value="ECO:0007669"/>
    <property type="project" value="UniProtKB-KW"/>
</dbReference>
<dbReference type="RefSeq" id="WP_189634409.1">
    <property type="nucleotide sequence ID" value="NZ_BMYQ01000009.1"/>
</dbReference>
<gene>
    <name evidence="8" type="primary">mcpH</name>
    <name evidence="8" type="ORF">GCM10011452_26950</name>
</gene>
<evidence type="ECO:0000256" key="1">
    <source>
        <dbReference type="ARBA" id="ARBA00022500"/>
    </source>
</evidence>
<reference evidence="8" key="1">
    <citation type="journal article" date="2014" name="Int. J. Syst. Evol. Microbiol.">
        <title>Complete genome sequence of Corynebacterium casei LMG S-19264T (=DSM 44701T), isolated from a smear-ripened cheese.</title>
        <authorList>
            <consortium name="US DOE Joint Genome Institute (JGI-PGF)"/>
            <person name="Walter F."/>
            <person name="Albersmeier A."/>
            <person name="Kalinowski J."/>
            <person name="Ruckert C."/>
        </authorList>
    </citation>
    <scope>NUCLEOTIDE SEQUENCE</scope>
    <source>
        <strain evidence="8">KCTC 23714</strain>
    </source>
</reference>
<keyword evidence="1" id="KW-0145">Chemotaxis</keyword>
<proteinExistence type="inferred from homology"/>
<dbReference type="Gene3D" id="1.10.287.950">
    <property type="entry name" value="Methyl-accepting chemotaxis protein"/>
    <property type="match status" value="1"/>
</dbReference>
<dbReference type="PROSITE" id="PS50111">
    <property type="entry name" value="CHEMOTAXIS_TRANSDUC_2"/>
    <property type="match status" value="1"/>
</dbReference>
<dbReference type="Proteomes" id="UP000628984">
    <property type="component" value="Unassembled WGS sequence"/>
</dbReference>
<dbReference type="PRINTS" id="PR00260">
    <property type="entry name" value="CHEMTRNSDUCR"/>
</dbReference>
<feature type="compositionally biased region" description="Low complexity" evidence="4">
    <location>
        <begin position="290"/>
        <end position="302"/>
    </location>
</feature>
<dbReference type="EMBL" id="BMYQ01000009">
    <property type="protein sequence ID" value="GGW37181.1"/>
    <property type="molecule type" value="Genomic_DNA"/>
</dbReference>
<dbReference type="Pfam" id="PF00015">
    <property type="entry name" value="MCPsignal"/>
    <property type="match status" value="1"/>
</dbReference>
<protein>
    <submittedName>
        <fullName evidence="8">Methyl-accepting chemotaxis protein</fullName>
    </submittedName>
</protein>
<keyword evidence="5" id="KW-0812">Transmembrane</keyword>
<evidence type="ECO:0000256" key="5">
    <source>
        <dbReference type="SAM" id="Phobius"/>
    </source>
</evidence>
<evidence type="ECO:0000259" key="6">
    <source>
        <dbReference type="PROSITE" id="PS50111"/>
    </source>
</evidence>
<keyword evidence="5" id="KW-0472">Membrane</keyword>
<keyword evidence="9" id="KW-1185">Reference proteome</keyword>
<dbReference type="AlphaFoldDB" id="A0A918IXN2"/>
<name>A0A918IXN2_9RHOB</name>
<dbReference type="GO" id="GO:0005886">
    <property type="term" value="C:plasma membrane"/>
    <property type="evidence" value="ECO:0007669"/>
    <property type="project" value="TreeGrafter"/>
</dbReference>
<dbReference type="PANTHER" id="PTHR43531:SF11">
    <property type="entry name" value="METHYL-ACCEPTING CHEMOTAXIS PROTEIN 3"/>
    <property type="match status" value="1"/>
</dbReference>
<comment type="caution">
    <text evidence="8">The sequence shown here is derived from an EMBL/GenBank/DDBJ whole genome shotgun (WGS) entry which is preliminary data.</text>
</comment>
<evidence type="ECO:0000259" key="7">
    <source>
        <dbReference type="PROSITE" id="PS50885"/>
    </source>
</evidence>
<dbReference type="InterPro" id="IPR004089">
    <property type="entry name" value="MCPsignal_dom"/>
</dbReference>
<dbReference type="SUPFAM" id="SSF58104">
    <property type="entry name" value="Methyl-accepting chemotaxis protein (MCP) signaling domain"/>
    <property type="match status" value="1"/>
</dbReference>
<sequence length="570" mass="60524">MKLTIKAKLAATFLFIFALSGVALYVAFLNLKTSNDTMQHLIAEDVQEVLLVEDLMTQELLIQMLSREALISGSVFDPARVPRLKAEITQAHGKIDSDMESLRASMTKDDMYLLDSFKKSHEETEELLAEVMKLDAGGNGDQANDLLLSKGRMAFAKTFSTAKALRGAVGDDMEVAVRDANDAFLDTQKTLLVLMGATYVLSTIVAAVLIRSISKRLNATVELARSVSEGDLRKTIKVQGSDEISNLQTTVNEMVTRLRDIVASVTVSVRNVANGATQMAATSEELSQGASEQASSTEEASASVEEMAANIKQSAENALATEKMATKSAEEARNSGRAVHEAVTAMQTIAERIMIVQEIARQTDLLALNAAVEAARAGEHGRGFAVVAAEVRKLAERSQTAAAEISALSGSTVRTAASAGDMLQGLVPAIEKTSALVTEITVASRELSTGSAQISLSIQQLDRVTQENTSASEQLSASAVELASLADELSETVSFFKVDAVATDEAATVMAEAHKAHKHAAPAPRAVQPAKAKGATVSQSVSDGGFDFDLGPDNTDADALDARFKRRESA</sequence>
<keyword evidence="3" id="KW-0807">Transducer</keyword>
<feature type="region of interest" description="Disordered" evidence="4">
    <location>
        <begin position="280"/>
        <end position="302"/>
    </location>
</feature>
<dbReference type="GO" id="GO:0004888">
    <property type="term" value="F:transmembrane signaling receptor activity"/>
    <property type="evidence" value="ECO:0007669"/>
    <property type="project" value="InterPro"/>
</dbReference>
<evidence type="ECO:0000256" key="2">
    <source>
        <dbReference type="ARBA" id="ARBA00029447"/>
    </source>
</evidence>
<dbReference type="SMART" id="SM00283">
    <property type="entry name" value="MA"/>
    <property type="match status" value="1"/>
</dbReference>
<reference evidence="8" key="2">
    <citation type="submission" date="2020-09" db="EMBL/GenBank/DDBJ databases">
        <authorList>
            <person name="Sun Q."/>
            <person name="Kim S."/>
        </authorList>
    </citation>
    <scope>NUCLEOTIDE SEQUENCE</scope>
    <source>
        <strain evidence="8">KCTC 23714</strain>
    </source>
</reference>
<dbReference type="InterPro" id="IPR003660">
    <property type="entry name" value="HAMP_dom"/>
</dbReference>
<dbReference type="GO" id="GO:0006935">
    <property type="term" value="P:chemotaxis"/>
    <property type="evidence" value="ECO:0007669"/>
    <property type="project" value="UniProtKB-KW"/>
</dbReference>
<feature type="compositionally biased region" description="Polar residues" evidence="4">
    <location>
        <begin position="280"/>
        <end position="289"/>
    </location>
</feature>
<feature type="domain" description="HAMP" evidence="7">
    <location>
        <begin position="211"/>
        <end position="263"/>
    </location>
</feature>
<feature type="transmembrane region" description="Helical" evidence="5">
    <location>
        <begin position="191"/>
        <end position="210"/>
    </location>
</feature>
<evidence type="ECO:0000256" key="4">
    <source>
        <dbReference type="SAM" id="MobiDB-lite"/>
    </source>
</evidence>
<dbReference type="PROSITE" id="PS50885">
    <property type="entry name" value="HAMP"/>
    <property type="match status" value="1"/>
</dbReference>
<evidence type="ECO:0000256" key="3">
    <source>
        <dbReference type="PROSITE-ProRule" id="PRU00284"/>
    </source>
</evidence>
<organism evidence="8 9">
    <name type="scientific">Gemmobacter lanyuensis</name>
    <dbReference type="NCBI Taxonomy" id="1054497"/>
    <lineage>
        <taxon>Bacteria</taxon>
        <taxon>Pseudomonadati</taxon>
        <taxon>Pseudomonadota</taxon>
        <taxon>Alphaproteobacteria</taxon>
        <taxon>Rhodobacterales</taxon>
        <taxon>Paracoccaceae</taxon>
        <taxon>Gemmobacter</taxon>
    </lineage>
</organism>
<feature type="compositionally biased region" description="Basic and acidic residues" evidence="4">
    <location>
        <begin position="560"/>
        <end position="570"/>
    </location>
</feature>
<dbReference type="PANTHER" id="PTHR43531">
    <property type="entry name" value="PROTEIN ICFG"/>
    <property type="match status" value="1"/>
</dbReference>
<dbReference type="Pfam" id="PF00672">
    <property type="entry name" value="HAMP"/>
    <property type="match status" value="1"/>
</dbReference>
<dbReference type="SMART" id="SM00304">
    <property type="entry name" value="HAMP"/>
    <property type="match status" value="1"/>
</dbReference>
<feature type="domain" description="Methyl-accepting transducer" evidence="6">
    <location>
        <begin position="268"/>
        <end position="483"/>
    </location>
</feature>
<keyword evidence="5" id="KW-1133">Transmembrane helix</keyword>
<feature type="region of interest" description="Disordered" evidence="4">
    <location>
        <begin position="543"/>
        <end position="570"/>
    </location>
</feature>
<dbReference type="InterPro" id="IPR051310">
    <property type="entry name" value="MCP_chemotaxis"/>
</dbReference>
<dbReference type="InterPro" id="IPR004090">
    <property type="entry name" value="Chemotax_Me-accpt_rcpt"/>
</dbReference>
<evidence type="ECO:0000313" key="9">
    <source>
        <dbReference type="Proteomes" id="UP000628984"/>
    </source>
</evidence>
<dbReference type="InterPro" id="IPR024478">
    <property type="entry name" value="HlyB_4HB_MCP"/>
</dbReference>
<accession>A0A918IXN2</accession>
<comment type="similarity">
    <text evidence="2">Belongs to the methyl-accepting chemotaxis (MCP) protein family.</text>
</comment>
<dbReference type="Pfam" id="PF12729">
    <property type="entry name" value="4HB_MCP_1"/>
    <property type="match status" value="1"/>
</dbReference>
<evidence type="ECO:0000313" key="8">
    <source>
        <dbReference type="EMBL" id="GGW37181.1"/>
    </source>
</evidence>
<dbReference type="CDD" id="cd06225">
    <property type="entry name" value="HAMP"/>
    <property type="match status" value="1"/>
</dbReference>